<name>A0A060JE73_9MICO</name>
<dbReference type="STRING" id="529884.Rhola_00000510"/>
<evidence type="ECO:0000313" key="3">
    <source>
        <dbReference type="EMBL" id="AIC46882.1"/>
    </source>
</evidence>
<keyword evidence="1" id="KW-0472">Membrane</keyword>
<dbReference type="eggNOG" id="COG3976">
    <property type="taxonomic scope" value="Bacteria"/>
</dbReference>
<dbReference type="HOGENOM" id="CLU_1814317_0_0_11"/>
<dbReference type="EMBL" id="CP007490">
    <property type="protein sequence ID" value="AIC46882.1"/>
    <property type="molecule type" value="Genomic_DNA"/>
</dbReference>
<organism evidence="3 4">
    <name type="scientific">Rhodoluna lacicola</name>
    <dbReference type="NCBI Taxonomy" id="529884"/>
    <lineage>
        <taxon>Bacteria</taxon>
        <taxon>Bacillati</taxon>
        <taxon>Actinomycetota</taxon>
        <taxon>Actinomycetes</taxon>
        <taxon>Micrococcales</taxon>
        <taxon>Microbacteriaceae</taxon>
        <taxon>Luna cluster</taxon>
        <taxon>Luna-1 subcluster</taxon>
        <taxon>Rhodoluna</taxon>
    </lineage>
</organism>
<evidence type="ECO:0000313" key="4">
    <source>
        <dbReference type="Proteomes" id="UP000067708"/>
    </source>
</evidence>
<sequence length="142" mass="14768">MANSKDLMLANPYSKKRPWILSTTLLVLASIGGAIGINALWLNPAKDLGGSAAGATKTQTVKGDAIQYRYGVIELEVTATAGKIESITELQATASPGFDQAIPILNQEAMKAQSASFGNLSGATFTTDAYKQALSSAMSKLG</sequence>
<dbReference type="SMART" id="SM00900">
    <property type="entry name" value="FMN_bind"/>
    <property type="match status" value="1"/>
</dbReference>
<accession>A0A060JE73</accession>
<keyword evidence="4" id="KW-1185">Reference proteome</keyword>
<feature type="transmembrane region" description="Helical" evidence="1">
    <location>
        <begin position="20"/>
        <end position="42"/>
    </location>
</feature>
<feature type="domain" description="FMN-binding" evidence="2">
    <location>
        <begin position="69"/>
        <end position="141"/>
    </location>
</feature>
<reference evidence="3 4" key="1">
    <citation type="journal article" date="2014" name="Int. J. Syst. Evol. Microbiol.">
        <title>Rhodoluna lacicola gen. nov., sp. nov., a planktonic freshwater bacterium with stream-lined genome.</title>
        <authorList>
            <person name="Hahn M."/>
            <person name="Schmidt J."/>
            <person name="Taipale S.J."/>
            <person name="Doolittle W.F."/>
            <person name="Koll U."/>
        </authorList>
    </citation>
    <scope>NUCLEOTIDE SEQUENCE [LARGE SCALE GENOMIC DNA]</scope>
    <source>
        <strain evidence="3 4">MWH-Ta8</strain>
    </source>
</reference>
<dbReference type="AlphaFoldDB" id="A0A060JE73"/>
<evidence type="ECO:0000256" key="1">
    <source>
        <dbReference type="SAM" id="Phobius"/>
    </source>
</evidence>
<dbReference type="GO" id="GO:0010181">
    <property type="term" value="F:FMN binding"/>
    <property type="evidence" value="ECO:0007669"/>
    <property type="project" value="InterPro"/>
</dbReference>
<proteinExistence type="predicted"/>
<keyword evidence="1" id="KW-1133">Transmembrane helix</keyword>
<gene>
    <name evidence="3" type="ORF">Rhola_00000510</name>
</gene>
<dbReference type="KEGG" id="rla:Rhola_00000510"/>
<evidence type="ECO:0000259" key="2">
    <source>
        <dbReference type="SMART" id="SM00900"/>
    </source>
</evidence>
<dbReference type="InterPro" id="IPR007329">
    <property type="entry name" value="FMN-bd"/>
</dbReference>
<dbReference type="OrthoDB" id="8099475at2"/>
<dbReference type="Proteomes" id="UP000067708">
    <property type="component" value="Chromosome"/>
</dbReference>
<dbReference type="RefSeq" id="WP_051636124.1">
    <property type="nucleotide sequence ID" value="NZ_AP026911.1"/>
</dbReference>
<protein>
    <recommendedName>
        <fullName evidence="2">FMN-binding domain-containing protein</fullName>
    </recommendedName>
</protein>
<dbReference type="GO" id="GO:0016020">
    <property type="term" value="C:membrane"/>
    <property type="evidence" value="ECO:0007669"/>
    <property type="project" value="InterPro"/>
</dbReference>
<dbReference type="Pfam" id="PF04205">
    <property type="entry name" value="FMN_bind"/>
    <property type="match status" value="1"/>
</dbReference>
<keyword evidence="1" id="KW-0812">Transmembrane</keyword>